<gene>
    <name evidence="2" type="ORF">DS843_29500</name>
</gene>
<keyword evidence="1" id="KW-0472">Membrane</keyword>
<evidence type="ECO:0000313" key="3">
    <source>
        <dbReference type="Proteomes" id="UP000480854"/>
    </source>
</evidence>
<sequence>MGAAMRDRIRHYWAFLHTSLWFVPVLMGVAAVFLAVALLTWGRGVLDDATGYWLLYAGDAGNARELLSSLLTGMITMTSLVVSITMVVLTLAAGQIGPRLIRNFIQDWTTQVVLGLFLADIIYLLVVFRTIDGTQADTVPHLAVSVGTGLTAFCLFVLLVYVHKLARSIIYDNVVQRVAADLRAVIADRLPERDDEVPETPPNLGGDFVWVDLGQDGYVQAVDLDALVAAACRADAVIRLDVRPGHYVIGGGEHVAVFPAGACTKEMRGAIRGALIVGSERTPTQDVEFGIRQLVEMATRALSPGINDVFTALAVIDNLSASLARILDRGIEPAVLRDSGGAIRLVRDVSGYEGFVGAAFDQIRQAGSGNAAVLIRLIDAIIRLAPRIRSDAQRDALREQLTMILTAGEQTISIPRDLNILKCRWRQADDRLTR</sequence>
<accession>A0A9W7KMZ2</accession>
<feature type="transmembrane region" description="Helical" evidence="1">
    <location>
        <begin position="66"/>
        <end position="91"/>
    </location>
</feature>
<evidence type="ECO:0000256" key="1">
    <source>
        <dbReference type="SAM" id="Phobius"/>
    </source>
</evidence>
<dbReference type="AlphaFoldDB" id="A0A9W7KMZ2"/>
<keyword evidence="1" id="KW-1133">Transmembrane helix</keyword>
<keyword evidence="1" id="KW-0812">Transmembrane</keyword>
<protein>
    <submittedName>
        <fullName evidence="2">DUF2254 domain-containing protein</fullName>
    </submittedName>
</protein>
<comment type="caution">
    <text evidence="2">The sequence shown here is derived from an EMBL/GenBank/DDBJ whole genome shotgun (WGS) entry which is preliminary data.</text>
</comment>
<reference evidence="2 3" key="1">
    <citation type="submission" date="2018-07" db="EMBL/GenBank/DDBJ databases">
        <title>Genome sequence of Azospirillum sp. ATCC 49961.</title>
        <authorList>
            <person name="Sant'Anna F.H."/>
            <person name="Baldani J.I."/>
            <person name="Zilli J.E."/>
            <person name="Reis V.M."/>
            <person name="Hartmann A."/>
            <person name="Cruz L."/>
            <person name="de Souza E.M."/>
            <person name="de Oliveira Pedrosa F."/>
            <person name="Passaglia L.M.P."/>
        </authorList>
    </citation>
    <scope>NUCLEOTIDE SEQUENCE [LARGE SCALE GENOMIC DNA]</scope>
    <source>
        <strain evidence="2 3">ATCC 49961</strain>
    </source>
</reference>
<name>A0A9W7KMZ2_9PROT</name>
<dbReference type="OrthoDB" id="2955631at2"/>
<keyword evidence="3" id="KW-1185">Reference proteome</keyword>
<dbReference type="EMBL" id="QOKW01000048">
    <property type="protein sequence ID" value="KAA0675871.1"/>
    <property type="molecule type" value="Genomic_DNA"/>
</dbReference>
<dbReference type="Proteomes" id="UP000480854">
    <property type="component" value="Unassembled WGS sequence"/>
</dbReference>
<dbReference type="Pfam" id="PF10011">
    <property type="entry name" value="DUF2254"/>
    <property type="match status" value="1"/>
</dbReference>
<feature type="transmembrane region" description="Helical" evidence="1">
    <location>
        <begin position="21"/>
        <end position="46"/>
    </location>
</feature>
<feature type="transmembrane region" description="Helical" evidence="1">
    <location>
        <begin position="143"/>
        <end position="162"/>
    </location>
</feature>
<organism evidence="2 3">
    <name type="scientific">Roseomonas genomospecies 6</name>
    <dbReference type="NCBI Taxonomy" id="214106"/>
    <lineage>
        <taxon>Bacteria</taxon>
        <taxon>Pseudomonadati</taxon>
        <taxon>Pseudomonadota</taxon>
        <taxon>Alphaproteobacteria</taxon>
        <taxon>Acetobacterales</taxon>
        <taxon>Roseomonadaceae</taxon>
        <taxon>Roseomonas</taxon>
    </lineage>
</organism>
<dbReference type="InterPro" id="IPR018723">
    <property type="entry name" value="DUF2254_membrane"/>
</dbReference>
<evidence type="ECO:0000313" key="2">
    <source>
        <dbReference type="EMBL" id="KAA0675871.1"/>
    </source>
</evidence>
<feature type="transmembrane region" description="Helical" evidence="1">
    <location>
        <begin position="112"/>
        <end position="131"/>
    </location>
</feature>
<proteinExistence type="predicted"/>